<dbReference type="PANTHER" id="PTHR43356">
    <property type="entry name" value="PHOSPHATE ACETYLTRANSFERASE"/>
    <property type="match status" value="1"/>
</dbReference>
<dbReference type="SUPFAM" id="SSF52540">
    <property type="entry name" value="P-loop containing nucleoside triphosphate hydrolases"/>
    <property type="match status" value="1"/>
</dbReference>
<dbReference type="PANTHER" id="PTHR43356:SF2">
    <property type="entry name" value="PHOSPHATE ACETYLTRANSFERASE"/>
    <property type="match status" value="1"/>
</dbReference>
<proteinExistence type="predicted"/>
<comment type="caution">
    <text evidence="2">The sequence shown here is derived from an EMBL/GenBank/DDBJ whole genome shotgun (WGS) entry which is preliminary data.</text>
</comment>
<dbReference type="Pfam" id="PF13500">
    <property type="entry name" value="AAA_26"/>
    <property type="match status" value="1"/>
</dbReference>
<keyword evidence="2" id="KW-0808">Transferase</keyword>
<protein>
    <submittedName>
        <fullName evidence="2">Phosphate acetyltransferase</fullName>
        <ecNumber evidence="2">2.3.1.8</ecNumber>
    </submittedName>
</protein>
<gene>
    <name evidence="2" type="primary">pta_1</name>
    <name evidence="2" type="ORF">C1752_04033</name>
</gene>
<keyword evidence="2" id="KW-0012">Acyltransferase</keyword>
<name>A0A2W1JST1_9CYAN</name>
<reference evidence="2 3" key="1">
    <citation type="journal article" date="2018" name="Sci. Rep.">
        <title>A novel species of the marine cyanobacterium Acaryochloris with a unique pigment content and lifestyle.</title>
        <authorList>
            <person name="Partensky F."/>
            <person name="Six C."/>
            <person name="Ratin M."/>
            <person name="Garczarek L."/>
            <person name="Vaulot D."/>
            <person name="Probert I."/>
            <person name="Calteau A."/>
            <person name="Gourvil P."/>
            <person name="Marie D."/>
            <person name="Grebert T."/>
            <person name="Bouchier C."/>
            <person name="Le Panse S."/>
            <person name="Gachenot M."/>
            <person name="Rodriguez F."/>
            <person name="Garrido J.L."/>
        </authorList>
    </citation>
    <scope>NUCLEOTIDE SEQUENCE [LARGE SCALE GENOMIC DNA]</scope>
    <source>
        <strain evidence="2 3">RCC1774</strain>
    </source>
</reference>
<organism evidence="2 3">
    <name type="scientific">Acaryochloris thomasi RCC1774</name>
    <dbReference type="NCBI Taxonomy" id="1764569"/>
    <lineage>
        <taxon>Bacteria</taxon>
        <taxon>Bacillati</taxon>
        <taxon>Cyanobacteriota</taxon>
        <taxon>Cyanophyceae</taxon>
        <taxon>Acaryochloridales</taxon>
        <taxon>Acaryochloridaceae</taxon>
        <taxon>Acaryochloris</taxon>
        <taxon>Acaryochloris thomasi</taxon>
    </lineage>
</organism>
<dbReference type="SUPFAM" id="SSF75138">
    <property type="entry name" value="HprK N-terminal domain-like"/>
    <property type="match status" value="1"/>
</dbReference>
<evidence type="ECO:0000259" key="1">
    <source>
        <dbReference type="Pfam" id="PF07085"/>
    </source>
</evidence>
<dbReference type="Proteomes" id="UP000248857">
    <property type="component" value="Unassembled WGS sequence"/>
</dbReference>
<dbReference type="EC" id="2.3.1.8" evidence="2"/>
<evidence type="ECO:0000313" key="2">
    <source>
        <dbReference type="EMBL" id="PZD72051.1"/>
    </source>
</evidence>
<feature type="domain" description="DRTGG" evidence="1">
    <location>
        <begin position="212"/>
        <end position="317"/>
    </location>
</feature>
<dbReference type="InterPro" id="IPR028979">
    <property type="entry name" value="Ser_kin/Pase_Hpr-like_N_sf"/>
</dbReference>
<dbReference type="GO" id="GO:0008959">
    <property type="term" value="F:phosphate acetyltransferase activity"/>
    <property type="evidence" value="ECO:0007669"/>
    <property type="project" value="UniProtKB-EC"/>
</dbReference>
<dbReference type="InterPro" id="IPR010766">
    <property type="entry name" value="DRTGG"/>
</dbReference>
<evidence type="ECO:0000313" key="3">
    <source>
        <dbReference type="Proteomes" id="UP000248857"/>
    </source>
</evidence>
<keyword evidence="3" id="KW-1185">Reference proteome</keyword>
<accession>A0A2W1JST1</accession>
<dbReference type="EMBL" id="PQWO01000012">
    <property type="protein sequence ID" value="PZD72051.1"/>
    <property type="molecule type" value="Genomic_DNA"/>
</dbReference>
<dbReference type="Gene3D" id="3.40.1390.20">
    <property type="entry name" value="HprK N-terminal domain-like"/>
    <property type="match status" value="1"/>
</dbReference>
<dbReference type="InterPro" id="IPR027417">
    <property type="entry name" value="P-loop_NTPase"/>
</dbReference>
<sequence>MKHLLIGSLEAYSGKSATILGLAQQLLSKDLQVAYGKPVSTLTAPSSPDGADEDIQFLKKTLGLATSQLRPTILWLDTPRLLQRMQGGDQIDYQQQLGQYGEGHEGDLVVLEGPSTLNEGQLFDLSLAQMAAVVDAEIVLIVRGHSPKLVDALVDAKRCLGDRLLGVLINDIPDAQFDTFTNQVKPFLEAQQIAVFGLMPRSSLLRSVSVQELVEQLQAEVLCGGDRLGLMVEQLTIGAMNVNSALKYFHKAINMAVVTGSDRTDLQLAALEASTQCLILTGRFAPNTIVLNRADDLEIPVLLVDSDTLTTVEIVDRAFGQVRLHEAVKVEYIEHLFKEHFDLDRLLTLLGLAPALSA</sequence>
<dbReference type="Pfam" id="PF07085">
    <property type="entry name" value="DRTGG"/>
    <property type="match status" value="1"/>
</dbReference>
<dbReference type="AlphaFoldDB" id="A0A2W1JST1"/>
<dbReference type="InterPro" id="IPR050500">
    <property type="entry name" value="Phos_Acetyltrans/Butyryltrans"/>
</dbReference>
<dbReference type="Gene3D" id="3.40.50.300">
    <property type="entry name" value="P-loop containing nucleotide triphosphate hydrolases"/>
    <property type="match status" value="1"/>
</dbReference>